<sequence length="473" mass="54526">MRIVNEVERWGKRFYELTDGQESSVAEAIFVTRKPRSRIMLDVKMGLEDIISKGNLLQHEAFIKYKSISMINDEYCLLKDEPGIYQPLTAYLREKSPSLVQRVKWVLTLAEVLKEAEEKGCNWTILGLKSLQVDKDGGLKVIDPAITGLTWQYREDEQQTYPEEVYQAVEVYKEKKWAEGSHIYNAGVIMYYLLTDRMPFNADDKSDLVDQIYNSIPVEPRYLSYQLSKPLNDFIMSTLKKDLSERLGDWDSFISQLRNLEEKGLLEGDLNQLKENQEKASQMIKKRKHRLSVRNFWRKKRAVITVVGGLLAFFVLLGFMGGSREPVVTEETTPSEVVEIFYQGIDQKDIFLVEDTNISDLGELDNLLNRNYVIERVRQAYSMADTEGFFGITDLEITKLADHLQPAFEVVYHLYINNPTDETNEDTGEPVMEKIIIDMKDRVLLGNVEGRWQIVELEGSIQSLIQGELGLES</sequence>
<dbReference type="Proteomes" id="UP000665020">
    <property type="component" value="Chromosome"/>
</dbReference>
<dbReference type="Pfam" id="PF00069">
    <property type="entry name" value="Pkinase"/>
    <property type="match status" value="1"/>
</dbReference>
<gene>
    <name evidence="3" type="ORF">GM661_01845</name>
</gene>
<dbReference type="SUPFAM" id="SSF56112">
    <property type="entry name" value="Protein kinase-like (PK-like)"/>
    <property type="match status" value="1"/>
</dbReference>
<dbReference type="PROSITE" id="PS50011">
    <property type="entry name" value="PROTEIN_KINASE_DOM"/>
    <property type="match status" value="1"/>
</dbReference>
<keyword evidence="1" id="KW-0472">Membrane</keyword>
<organism evidence="3 4">
    <name type="scientific">Iocasia fonsfrigidae</name>
    <dbReference type="NCBI Taxonomy" id="2682810"/>
    <lineage>
        <taxon>Bacteria</taxon>
        <taxon>Bacillati</taxon>
        <taxon>Bacillota</taxon>
        <taxon>Clostridia</taxon>
        <taxon>Halanaerobiales</taxon>
        <taxon>Halanaerobiaceae</taxon>
        <taxon>Iocasia</taxon>
    </lineage>
</organism>
<dbReference type="InterPro" id="IPR000719">
    <property type="entry name" value="Prot_kinase_dom"/>
</dbReference>
<evidence type="ECO:0000313" key="3">
    <source>
        <dbReference type="EMBL" id="QTL96803.1"/>
    </source>
</evidence>
<dbReference type="GO" id="GO:0004672">
    <property type="term" value="F:protein kinase activity"/>
    <property type="evidence" value="ECO:0007669"/>
    <property type="project" value="InterPro"/>
</dbReference>
<dbReference type="InterPro" id="IPR011009">
    <property type="entry name" value="Kinase-like_dom_sf"/>
</dbReference>
<dbReference type="GO" id="GO:0005524">
    <property type="term" value="F:ATP binding"/>
    <property type="evidence" value="ECO:0007669"/>
    <property type="project" value="InterPro"/>
</dbReference>
<feature type="domain" description="Protein kinase" evidence="2">
    <location>
        <begin position="1"/>
        <end position="258"/>
    </location>
</feature>
<dbReference type="Gene3D" id="1.10.510.10">
    <property type="entry name" value="Transferase(Phosphotransferase) domain 1"/>
    <property type="match status" value="1"/>
</dbReference>
<keyword evidence="1" id="KW-0812">Transmembrane</keyword>
<feature type="transmembrane region" description="Helical" evidence="1">
    <location>
        <begin position="302"/>
        <end position="322"/>
    </location>
</feature>
<dbReference type="RefSeq" id="WP_230868491.1">
    <property type="nucleotide sequence ID" value="NZ_CP046640.1"/>
</dbReference>
<keyword evidence="4" id="KW-1185">Reference proteome</keyword>
<name>A0A8A7K4X9_9FIRM</name>
<keyword evidence="1" id="KW-1133">Transmembrane helix</keyword>
<dbReference type="AlphaFoldDB" id="A0A8A7K4X9"/>
<dbReference type="KEGG" id="ifn:GM661_01845"/>
<reference evidence="3" key="1">
    <citation type="submission" date="2019-12" db="EMBL/GenBank/DDBJ databases">
        <authorList>
            <person name="zhang j."/>
            <person name="sun C.M."/>
        </authorList>
    </citation>
    <scope>NUCLEOTIDE SEQUENCE</scope>
    <source>
        <strain evidence="3">NS-1</strain>
    </source>
</reference>
<evidence type="ECO:0000256" key="1">
    <source>
        <dbReference type="SAM" id="Phobius"/>
    </source>
</evidence>
<evidence type="ECO:0000313" key="4">
    <source>
        <dbReference type="Proteomes" id="UP000665020"/>
    </source>
</evidence>
<proteinExistence type="predicted"/>
<accession>A0A8A7K4X9</accession>
<protein>
    <recommendedName>
        <fullName evidence="2">Protein kinase domain-containing protein</fullName>
    </recommendedName>
</protein>
<dbReference type="EMBL" id="CP046640">
    <property type="protein sequence ID" value="QTL96803.1"/>
    <property type="molecule type" value="Genomic_DNA"/>
</dbReference>
<evidence type="ECO:0000259" key="2">
    <source>
        <dbReference type="PROSITE" id="PS50011"/>
    </source>
</evidence>